<accession>A0ABS7QE85</accession>
<dbReference type="PANTHER" id="PTHR14218">
    <property type="entry name" value="PROTEASE S8 TRIPEPTIDYL PEPTIDASE I CLN2"/>
    <property type="match status" value="1"/>
</dbReference>
<keyword evidence="4" id="KW-1185">Reference proteome</keyword>
<dbReference type="Gene3D" id="3.40.50.200">
    <property type="entry name" value="Peptidase S8/S53 domain"/>
    <property type="match status" value="1"/>
</dbReference>
<feature type="chain" id="PRO_5046977500" evidence="1">
    <location>
        <begin position="23"/>
        <end position="441"/>
    </location>
</feature>
<dbReference type="Proteomes" id="UP000778578">
    <property type="component" value="Unassembled WGS sequence"/>
</dbReference>
<feature type="domain" description="Peptidase S53" evidence="2">
    <location>
        <begin position="109"/>
        <end position="441"/>
    </location>
</feature>
<evidence type="ECO:0000313" key="4">
    <source>
        <dbReference type="Proteomes" id="UP000778578"/>
    </source>
</evidence>
<name>A0ABS7QE85_9ACTN</name>
<dbReference type="SUPFAM" id="SSF52743">
    <property type="entry name" value="Subtilisin-like"/>
    <property type="match status" value="1"/>
</dbReference>
<comment type="caution">
    <text evidence="3">The sequence shown here is derived from an EMBL/GenBank/DDBJ whole genome shotgun (WGS) entry which is preliminary data.</text>
</comment>
<dbReference type="PROSITE" id="PS51695">
    <property type="entry name" value="SEDOLISIN"/>
    <property type="match status" value="1"/>
</dbReference>
<dbReference type="RefSeq" id="WP_222967417.1">
    <property type="nucleotide sequence ID" value="NZ_JAINZZ010000049.1"/>
</dbReference>
<evidence type="ECO:0000259" key="2">
    <source>
        <dbReference type="PROSITE" id="PS51695"/>
    </source>
</evidence>
<dbReference type="InterPro" id="IPR030400">
    <property type="entry name" value="Sedolisin_dom"/>
</dbReference>
<evidence type="ECO:0000313" key="3">
    <source>
        <dbReference type="EMBL" id="MBY8881481.1"/>
    </source>
</evidence>
<feature type="signal peptide" evidence="1">
    <location>
        <begin position="1"/>
        <end position="22"/>
    </location>
</feature>
<dbReference type="PANTHER" id="PTHR14218:SF15">
    <property type="entry name" value="TRIPEPTIDYL-PEPTIDASE 1"/>
    <property type="match status" value="1"/>
</dbReference>
<dbReference type="EMBL" id="JAINZZ010000049">
    <property type="protein sequence ID" value="MBY8881481.1"/>
    <property type="molecule type" value="Genomic_DNA"/>
</dbReference>
<proteinExistence type="predicted"/>
<dbReference type="InterPro" id="IPR036852">
    <property type="entry name" value="Peptidase_S8/S53_dom_sf"/>
</dbReference>
<dbReference type="InterPro" id="IPR050819">
    <property type="entry name" value="Tripeptidyl-peptidase_I"/>
</dbReference>
<gene>
    <name evidence="3" type="ORF">K7862_28140</name>
</gene>
<sequence>MTTAVIGLTAALGALLPATAQAAADTSPLRPVQAATSANSVTNRSSSVPGFASAAGTRAADTVDVCGAATPGFARCLAQVRTDVHGGTGPRGRAARTAAGADPADLPDGLSPSDLHAAYQLPLTGGDDQTVAIVDAGSYAGAESDLAVYRATYGLPACTTANGCFRQVDQRGQATPQPDEGWGIEIALDLDMVSAACPSCHILLVGADSPAVGDLAASVDTAVALGADEVSNSYGATEYNGVAAHAADYAHPGVAILASSGDSGYTVPSVPAVYTSVIAVGGTSLSRSAGARGWTETAWSRAGSGCSAWIDKPAWQTDENCPGRTTADVSAVADPQTGPAVYFTNPNGGGGGHVAATAIDPGWTIVGGTSASSPFLAGVIGLAGNPGRYPDASSFYTHAADLNDVVGGANGPDCGGDYQCNAVPGYDGPTGNGTPRGIAAF</sequence>
<evidence type="ECO:0000256" key="1">
    <source>
        <dbReference type="SAM" id="SignalP"/>
    </source>
</evidence>
<keyword evidence="1" id="KW-0732">Signal</keyword>
<protein>
    <submittedName>
        <fullName evidence="3">Peptidase S8</fullName>
    </submittedName>
</protein>
<organism evidence="3 4">
    <name type="scientific">Actinacidiphila acidipaludis</name>
    <dbReference type="NCBI Taxonomy" id="2873382"/>
    <lineage>
        <taxon>Bacteria</taxon>
        <taxon>Bacillati</taxon>
        <taxon>Actinomycetota</taxon>
        <taxon>Actinomycetes</taxon>
        <taxon>Kitasatosporales</taxon>
        <taxon>Streptomycetaceae</taxon>
        <taxon>Actinacidiphila</taxon>
    </lineage>
</organism>
<reference evidence="3 4" key="1">
    <citation type="submission" date="2021-08" db="EMBL/GenBank/DDBJ databases">
        <title>WGS of actinomycetes from Thailand.</title>
        <authorList>
            <person name="Thawai C."/>
        </authorList>
    </citation>
    <scope>NUCLEOTIDE SEQUENCE [LARGE SCALE GENOMIC DNA]</scope>
    <source>
        <strain evidence="3 4">PLK6-54</strain>
    </source>
</reference>